<dbReference type="SMART" id="SM00248">
    <property type="entry name" value="ANK"/>
    <property type="match status" value="3"/>
</dbReference>
<feature type="repeat" description="ANK" evidence="3">
    <location>
        <begin position="221"/>
        <end position="253"/>
    </location>
</feature>
<keyword evidence="6" id="KW-1185">Reference proteome</keyword>
<reference evidence="5" key="1">
    <citation type="submission" date="2022-11" db="EMBL/GenBank/DDBJ databases">
        <title>Centuries of genome instability and evolution in soft-shell clam transmissible cancer (bioRxiv).</title>
        <authorList>
            <person name="Hart S.F.M."/>
            <person name="Yonemitsu M.A."/>
            <person name="Giersch R.M."/>
            <person name="Beal B.F."/>
            <person name="Arriagada G."/>
            <person name="Davis B.W."/>
            <person name="Ostrander E.A."/>
            <person name="Goff S.P."/>
            <person name="Metzger M.J."/>
        </authorList>
    </citation>
    <scope>NUCLEOTIDE SEQUENCE</scope>
    <source>
        <strain evidence="5">MELC-2E11</strain>
        <tissue evidence="5">Siphon/mantle</tissue>
    </source>
</reference>
<feature type="region of interest" description="Disordered" evidence="4">
    <location>
        <begin position="251"/>
        <end position="306"/>
    </location>
</feature>
<proteinExistence type="predicted"/>
<feature type="repeat" description="ANK" evidence="3">
    <location>
        <begin position="188"/>
        <end position="220"/>
    </location>
</feature>
<dbReference type="EMBL" id="CP111015">
    <property type="protein sequence ID" value="WAR01208.1"/>
    <property type="molecule type" value="Genomic_DNA"/>
</dbReference>
<sequence length="306" mass="34863">MIGRKNCNFVAKESSTHEFQQLQRKGRRSNTVDVISDIDFGILKHNAFKDEIFVKKFIEYIKKPQLDKDLFTVPVIKMTGYFLDYGIKMKEMVMFLPGYTLYGGLRVLARELIEQEVFPKDQIDPLLLATHSGDTEMMKLLLSHGAKVSGDTIYVAMHTKRKNESENVLDTIVDFKGIDINDKGNSVNGNYPLIVAASKGFVSAVKCLLEHGADTKVKNDKKLTALHRAVIHKHTDIIQLLIDHKAPVNEKGDFPFGDDEDDDVDFDDDDNDDDDNFDIDEDDFPDDDDDGDDDEDDDEYDDDDYY</sequence>
<evidence type="ECO:0000256" key="2">
    <source>
        <dbReference type="ARBA" id="ARBA00023043"/>
    </source>
</evidence>
<dbReference type="PANTHER" id="PTHR46680">
    <property type="entry name" value="NF-KAPPA-B INHIBITOR ALPHA"/>
    <property type="match status" value="1"/>
</dbReference>
<feature type="compositionally biased region" description="Acidic residues" evidence="4">
    <location>
        <begin position="256"/>
        <end position="306"/>
    </location>
</feature>
<dbReference type="PROSITE" id="PS50297">
    <property type="entry name" value="ANK_REP_REGION"/>
    <property type="match status" value="3"/>
</dbReference>
<name>A0ABY7DX34_MYAAR</name>
<accession>A0ABY7DX34</accession>
<keyword evidence="1" id="KW-0677">Repeat</keyword>
<evidence type="ECO:0000313" key="5">
    <source>
        <dbReference type="EMBL" id="WAR01208.1"/>
    </source>
</evidence>
<evidence type="ECO:0000313" key="6">
    <source>
        <dbReference type="Proteomes" id="UP001164746"/>
    </source>
</evidence>
<feature type="repeat" description="ANK" evidence="3">
    <location>
        <begin position="121"/>
        <end position="153"/>
    </location>
</feature>
<evidence type="ECO:0000256" key="4">
    <source>
        <dbReference type="SAM" id="MobiDB-lite"/>
    </source>
</evidence>
<protein>
    <submittedName>
        <fullName evidence="5">ANR27-like protein</fullName>
    </submittedName>
</protein>
<dbReference type="InterPro" id="IPR051070">
    <property type="entry name" value="NF-kappa-B_inhibitor"/>
</dbReference>
<evidence type="ECO:0000256" key="1">
    <source>
        <dbReference type="ARBA" id="ARBA00022737"/>
    </source>
</evidence>
<organism evidence="5 6">
    <name type="scientific">Mya arenaria</name>
    <name type="common">Soft-shell clam</name>
    <dbReference type="NCBI Taxonomy" id="6604"/>
    <lineage>
        <taxon>Eukaryota</taxon>
        <taxon>Metazoa</taxon>
        <taxon>Spiralia</taxon>
        <taxon>Lophotrochozoa</taxon>
        <taxon>Mollusca</taxon>
        <taxon>Bivalvia</taxon>
        <taxon>Autobranchia</taxon>
        <taxon>Heteroconchia</taxon>
        <taxon>Euheterodonta</taxon>
        <taxon>Imparidentia</taxon>
        <taxon>Neoheterodontei</taxon>
        <taxon>Myida</taxon>
        <taxon>Myoidea</taxon>
        <taxon>Myidae</taxon>
        <taxon>Mya</taxon>
    </lineage>
</organism>
<dbReference type="PROSITE" id="PS50088">
    <property type="entry name" value="ANK_REPEAT"/>
    <property type="match status" value="3"/>
</dbReference>
<dbReference type="InterPro" id="IPR036770">
    <property type="entry name" value="Ankyrin_rpt-contain_sf"/>
</dbReference>
<dbReference type="Gene3D" id="1.25.40.20">
    <property type="entry name" value="Ankyrin repeat-containing domain"/>
    <property type="match status" value="1"/>
</dbReference>
<dbReference type="Proteomes" id="UP001164746">
    <property type="component" value="Chromosome 4"/>
</dbReference>
<gene>
    <name evidence="5" type="ORF">MAR_007766</name>
</gene>
<evidence type="ECO:0000256" key="3">
    <source>
        <dbReference type="PROSITE-ProRule" id="PRU00023"/>
    </source>
</evidence>
<dbReference type="PANTHER" id="PTHR46680:SF3">
    <property type="entry name" value="NF-KAPPA-B INHIBITOR CACTUS"/>
    <property type="match status" value="1"/>
</dbReference>
<dbReference type="SUPFAM" id="SSF48403">
    <property type="entry name" value="Ankyrin repeat"/>
    <property type="match status" value="1"/>
</dbReference>
<keyword evidence="2 3" id="KW-0040">ANK repeat</keyword>
<dbReference type="Pfam" id="PF00023">
    <property type="entry name" value="Ank"/>
    <property type="match status" value="1"/>
</dbReference>
<dbReference type="Pfam" id="PF12796">
    <property type="entry name" value="Ank_2"/>
    <property type="match status" value="1"/>
</dbReference>
<dbReference type="InterPro" id="IPR002110">
    <property type="entry name" value="Ankyrin_rpt"/>
</dbReference>